<feature type="compositionally biased region" description="Basic and acidic residues" evidence="1">
    <location>
        <begin position="489"/>
        <end position="505"/>
    </location>
</feature>
<dbReference type="PANTHER" id="PTHR37287">
    <property type="entry name" value="INO EIGHTY SUBUNIT 1"/>
    <property type="match status" value="1"/>
</dbReference>
<evidence type="ECO:0008006" key="4">
    <source>
        <dbReference type="Google" id="ProtNLM"/>
    </source>
</evidence>
<dbReference type="AlphaFoldDB" id="A0A0V1PY28"/>
<dbReference type="InterPro" id="IPR038014">
    <property type="entry name" value="Ies1"/>
</dbReference>
<gene>
    <name evidence="2" type="ORF">AC631_03051</name>
</gene>
<feature type="compositionally biased region" description="Basic and acidic residues" evidence="1">
    <location>
        <begin position="74"/>
        <end position="83"/>
    </location>
</feature>
<evidence type="ECO:0000313" key="2">
    <source>
        <dbReference type="EMBL" id="KSA01172.1"/>
    </source>
</evidence>
<sequence length="740" mass="83689">MNYDPIHDTFVSPSAKEASATNTEDDNFTSSNGNNVNEIVESPTRKVFSIENLMGPGSTVSNVGSAEEGETETDAEHDNDHDFTAANSSEVEGDLLPKEKGVKKSGKAKKTNASSASKGFRHLKKSDGEPFWRRDIQYDFLQELFDDETKAFTNYFPFCDIPTANNEPKITFSELYIRTLAESGKCSKILKERLLKDVEMGKSVGKVCLLVNAGRMNTTVNFVPEMRSTLRTYHSIPSLQADPVYGGSKPLQDTPRLKSILKAVSDVHEELKSLEDILENPPADKPNTNLVQLLFFLSNNLKSIKFHHDSNEYSDSNNFMEFFLNSHIHPKNRARRFLWLVYTYLETSFTENELALNPFNPNEIPPIELIPDNEVDEFDKDTDFEIEYSEKMYKTRLRYLADEEHNNNPKRGNKSKKEKEAIDSEDNTFDESIDTSLEQVPLTTSKRPLPADDVKARKRKGKRNPAMHNTVVSSPLTKNVITSSTEVPSSHDAESEQAVETKEDTNINSGHGNTSSNNEGGGSTGSFEEVPLPNGEHLSFPIEGLSSIVDLYSSSIDTRLEPESTVSITTHNNIIAKSKPVIRQVRNSSKAAGIEFSKKTDILTDWLYRFFQYKKSSSNGLLGMEWESVRYDLVHGSEAFIYQELGRFVNSQLDSPELANNTNTSNNMIDANGEDLGFDYLQIHDFNHFNEKNSFLINLISYCHRYFIEQEAQNLKTKDQKQNLIKFDLLKEEINYAYDI</sequence>
<feature type="region of interest" description="Disordered" evidence="1">
    <location>
        <begin position="482"/>
        <end position="530"/>
    </location>
</feature>
<feature type="region of interest" description="Disordered" evidence="1">
    <location>
        <begin position="1"/>
        <end position="41"/>
    </location>
</feature>
<feature type="compositionally biased region" description="Basic residues" evidence="1">
    <location>
        <begin position="456"/>
        <end position="465"/>
    </location>
</feature>
<dbReference type="PANTHER" id="PTHR37287:SF1">
    <property type="entry name" value="INO EIGHTY SUBUNIT 1"/>
    <property type="match status" value="1"/>
</dbReference>
<organism evidence="2 3">
    <name type="scientific">Debaryomyces fabryi</name>
    <dbReference type="NCBI Taxonomy" id="58627"/>
    <lineage>
        <taxon>Eukaryota</taxon>
        <taxon>Fungi</taxon>
        <taxon>Dikarya</taxon>
        <taxon>Ascomycota</taxon>
        <taxon>Saccharomycotina</taxon>
        <taxon>Pichiomycetes</taxon>
        <taxon>Debaryomycetaceae</taxon>
        <taxon>Debaryomyces</taxon>
    </lineage>
</organism>
<feature type="compositionally biased region" description="Acidic residues" evidence="1">
    <location>
        <begin position="423"/>
        <end position="433"/>
    </location>
</feature>
<feature type="region of interest" description="Disordered" evidence="1">
    <location>
        <begin position="403"/>
        <end position="470"/>
    </location>
</feature>
<keyword evidence="3" id="KW-1185">Reference proteome</keyword>
<dbReference type="EMBL" id="LMYN01000061">
    <property type="protein sequence ID" value="KSA01172.1"/>
    <property type="molecule type" value="Genomic_DNA"/>
</dbReference>
<evidence type="ECO:0000256" key="1">
    <source>
        <dbReference type="SAM" id="MobiDB-lite"/>
    </source>
</evidence>
<reference evidence="2 3" key="1">
    <citation type="submission" date="2015-11" db="EMBL/GenBank/DDBJ databases">
        <title>The genome of Debaryomyces fabryi.</title>
        <authorList>
            <person name="Tafer H."/>
            <person name="Lopandic K."/>
        </authorList>
    </citation>
    <scope>NUCLEOTIDE SEQUENCE [LARGE SCALE GENOMIC DNA]</scope>
    <source>
        <strain evidence="2 3">CBS 789</strain>
    </source>
</reference>
<dbReference type="Proteomes" id="UP000054251">
    <property type="component" value="Unassembled WGS sequence"/>
</dbReference>
<dbReference type="GO" id="GO:0031011">
    <property type="term" value="C:Ino80 complex"/>
    <property type="evidence" value="ECO:0007669"/>
    <property type="project" value="InterPro"/>
</dbReference>
<name>A0A0V1PY28_9ASCO</name>
<comment type="caution">
    <text evidence="2">The sequence shown here is derived from an EMBL/GenBank/DDBJ whole genome shotgun (WGS) entry which is preliminary data.</text>
</comment>
<protein>
    <recommendedName>
        <fullName evidence="4">Ino eighty subunit 1</fullName>
    </recommendedName>
</protein>
<feature type="compositionally biased region" description="Polar residues" evidence="1">
    <location>
        <begin position="28"/>
        <end position="37"/>
    </location>
</feature>
<feature type="compositionally biased region" description="Polar residues" evidence="1">
    <location>
        <begin position="434"/>
        <end position="446"/>
    </location>
</feature>
<feature type="region of interest" description="Disordered" evidence="1">
    <location>
        <begin position="54"/>
        <end position="122"/>
    </location>
</feature>
<accession>A0A0V1PY28</accession>
<feature type="compositionally biased region" description="Low complexity" evidence="1">
    <location>
        <begin position="506"/>
        <end position="518"/>
    </location>
</feature>
<dbReference type="RefSeq" id="XP_015467274.1">
    <property type="nucleotide sequence ID" value="XM_015611880.1"/>
</dbReference>
<dbReference type="GeneID" id="26840060"/>
<evidence type="ECO:0000313" key="3">
    <source>
        <dbReference type="Proteomes" id="UP000054251"/>
    </source>
</evidence>
<dbReference type="OrthoDB" id="5413003at2759"/>
<proteinExistence type="predicted"/>